<evidence type="ECO:0000256" key="5">
    <source>
        <dbReference type="ARBA" id="ARBA00022989"/>
    </source>
</evidence>
<evidence type="ECO:0000256" key="4">
    <source>
        <dbReference type="ARBA" id="ARBA00022692"/>
    </source>
</evidence>
<accession>A0A382U253</accession>
<protein>
    <recommendedName>
        <fullName evidence="8">ABC transmembrane type-1 domain-containing protein</fullName>
    </recommendedName>
</protein>
<keyword evidence="3" id="KW-1003">Cell membrane</keyword>
<dbReference type="PANTHER" id="PTHR43163">
    <property type="entry name" value="DIPEPTIDE TRANSPORT SYSTEM PERMEASE PROTEIN DPPB-RELATED"/>
    <property type="match status" value="1"/>
</dbReference>
<dbReference type="GO" id="GO:0071916">
    <property type="term" value="F:dipeptide transmembrane transporter activity"/>
    <property type="evidence" value="ECO:0007669"/>
    <property type="project" value="TreeGrafter"/>
</dbReference>
<reference evidence="9" key="1">
    <citation type="submission" date="2018-05" db="EMBL/GenBank/DDBJ databases">
        <authorList>
            <person name="Lanie J.A."/>
            <person name="Ng W.-L."/>
            <person name="Kazmierczak K.M."/>
            <person name="Andrzejewski T.M."/>
            <person name="Davidsen T.M."/>
            <person name="Wayne K.J."/>
            <person name="Tettelin H."/>
            <person name="Glass J.I."/>
            <person name="Rusch D."/>
            <person name="Podicherti R."/>
            <person name="Tsui H.-C.T."/>
            <person name="Winkler M.E."/>
        </authorList>
    </citation>
    <scope>NUCLEOTIDE SEQUENCE</scope>
</reference>
<name>A0A382U253_9ZZZZ</name>
<feature type="domain" description="ABC transmembrane type-1" evidence="8">
    <location>
        <begin position="1"/>
        <end position="219"/>
    </location>
</feature>
<evidence type="ECO:0000256" key="1">
    <source>
        <dbReference type="ARBA" id="ARBA00004651"/>
    </source>
</evidence>
<dbReference type="InterPro" id="IPR000515">
    <property type="entry name" value="MetI-like"/>
</dbReference>
<evidence type="ECO:0000256" key="7">
    <source>
        <dbReference type="SAM" id="Phobius"/>
    </source>
</evidence>
<feature type="transmembrane region" description="Helical" evidence="7">
    <location>
        <begin position="196"/>
        <end position="222"/>
    </location>
</feature>
<dbReference type="PROSITE" id="PS50928">
    <property type="entry name" value="ABC_TM1"/>
    <property type="match status" value="1"/>
</dbReference>
<keyword evidence="5 7" id="KW-1133">Transmembrane helix</keyword>
<feature type="non-terminal residue" evidence="9">
    <location>
        <position position="1"/>
    </location>
</feature>
<keyword evidence="2" id="KW-0813">Transport</keyword>
<organism evidence="9">
    <name type="scientific">marine metagenome</name>
    <dbReference type="NCBI Taxonomy" id="408172"/>
    <lineage>
        <taxon>unclassified sequences</taxon>
        <taxon>metagenomes</taxon>
        <taxon>ecological metagenomes</taxon>
    </lineage>
</organism>
<evidence type="ECO:0000256" key="2">
    <source>
        <dbReference type="ARBA" id="ARBA00022448"/>
    </source>
</evidence>
<dbReference type="EMBL" id="UINC01140743">
    <property type="protein sequence ID" value="SVD28067.1"/>
    <property type="molecule type" value="Genomic_DNA"/>
</dbReference>
<evidence type="ECO:0000256" key="3">
    <source>
        <dbReference type="ARBA" id="ARBA00022475"/>
    </source>
</evidence>
<keyword evidence="4 7" id="KW-0812">Transmembrane</keyword>
<dbReference type="AlphaFoldDB" id="A0A382U253"/>
<feature type="transmembrane region" description="Helical" evidence="7">
    <location>
        <begin position="26"/>
        <end position="53"/>
    </location>
</feature>
<evidence type="ECO:0000259" key="8">
    <source>
        <dbReference type="PROSITE" id="PS50928"/>
    </source>
</evidence>
<dbReference type="GO" id="GO:0005886">
    <property type="term" value="C:plasma membrane"/>
    <property type="evidence" value="ECO:0007669"/>
    <property type="project" value="UniProtKB-SubCell"/>
</dbReference>
<dbReference type="PANTHER" id="PTHR43163:SF6">
    <property type="entry name" value="DIPEPTIDE TRANSPORT SYSTEM PERMEASE PROTEIN DPPB-RELATED"/>
    <property type="match status" value="1"/>
</dbReference>
<keyword evidence="6 7" id="KW-0472">Membrane</keyword>
<feature type="transmembrane region" description="Helical" evidence="7">
    <location>
        <begin position="154"/>
        <end position="176"/>
    </location>
</feature>
<feature type="transmembrane region" description="Helical" evidence="7">
    <location>
        <begin position="97"/>
        <end position="117"/>
    </location>
</feature>
<dbReference type="Pfam" id="PF00528">
    <property type="entry name" value="BPD_transp_1"/>
    <property type="match status" value="1"/>
</dbReference>
<gene>
    <name evidence="9" type="ORF">METZ01_LOCUS380921</name>
</gene>
<proteinExistence type="predicted"/>
<sequence length="230" mass="24616">IFLLPIGLKSVSPGGGAGKKIAGKGLFAYGMAAGAFPDFWLALLLILIFYAVLGWAPPPTGQLDIAMSAPTRITGMYLVDSLITGNWVVFKASLSHLILPVFTLTFVYGGGILKIGIVESEKIQRSKFINFAKVSGLPLSQIQRYIKRAVQPSVATMTAVTFGFLIGGAVLVETVFSWGGLGQYAVQSVINSDYAAVQGVVLVLAVINLFIYIVVDILYFLIDPRIKNLG</sequence>
<comment type="subcellular location">
    <subcellularLocation>
        <location evidence="1">Cell membrane</location>
        <topology evidence="1">Multi-pass membrane protein</topology>
    </subcellularLocation>
</comment>
<evidence type="ECO:0000313" key="9">
    <source>
        <dbReference type="EMBL" id="SVD28067.1"/>
    </source>
</evidence>
<evidence type="ECO:0000256" key="6">
    <source>
        <dbReference type="ARBA" id="ARBA00023136"/>
    </source>
</evidence>